<dbReference type="Pfam" id="PF04087">
    <property type="entry name" value="DUF389"/>
    <property type="match status" value="1"/>
</dbReference>
<proteinExistence type="predicted"/>
<keyword evidence="3" id="KW-1185">Reference proteome</keyword>
<dbReference type="PANTHER" id="PTHR20992:SF9">
    <property type="entry name" value="AT15442P-RELATED"/>
    <property type="match status" value="1"/>
</dbReference>
<comment type="caution">
    <text evidence="2">The sequence shown here is derived from an EMBL/GenBank/DDBJ whole genome shotgun (WGS) entry which is preliminary data.</text>
</comment>
<evidence type="ECO:0008006" key="4">
    <source>
        <dbReference type="Google" id="ProtNLM"/>
    </source>
</evidence>
<name>M0LVW3_9EURY</name>
<feature type="transmembrane region" description="Helical" evidence="1">
    <location>
        <begin position="269"/>
        <end position="294"/>
    </location>
</feature>
<dbReference type="PANTHER" id="PTHR20992">
    <property type="entry name" value="AT15442P-RELATED"/>
    <property type="match status" value="1"/>
</dbReference>
<keyword evidence="1" id="KW-0812">Transmembrane</keyword>
<keyword evidence="1" id="KW-0472">Membrane</keyword>
<feature type="transmembrane region" description="Helical" evidence="1">
    <location>
        <begin position="136"/>
        <end position="159"/>
    </location>
</feature>
<sequence>MRLIRLLADEEHLEEIFEILDDNDIDFIVTPGDEDSPSSKVIEFPIPTDGLGLILEEIREAGLDDDYIIVLNAENANTPHIEELQERYANDYDPLRLPELRSKARDQSQDPLSYAMMIFLSAIIAAAGLLVGSPAIVVGSMVIAPLVGPVLTATVGAVADDRPMLVDSVRIQALGLVAGVIGAVLFGLVVKTIGLAPTSLDITSLQLVSLRAAPTPFSIIVGAAAGAAAAFGLTTKGSNSLVGVMIAAALIPAAATVGIALAWSEYLVALGSGLLLVSTMAVVNLAMYLVLWVLYRDQDPSKLSFGDRVPTRAALVTVVLIVGAVAVAGIAVSQQALFQQTATQSVDAVLDDPAYSGVNSVSVQTEYAGLGSRLTSSSKSATVTVSASNESYPNLSEHLRDRIQSRAGGTRVTVRFSTFQQANQTRAG</sequence>
<reference evidence="2 3" key="1">
    <citation type="journal article" date="2014" name="PLoS Genet.">
        <title>Phylogenetically driven sequencing of extremely halophilic archaea reveals strategies for static and dynamic osmo-response.</title>
        <authorList>
            <person name="Becker E.A."/>
            <person name="Seitzer P.M."/>
            <person name="Tritt A."/>
            <person name="Larsen D."/>
            <person name="Krusor M."/>
            <person name="Yao A.I."/>
            <person name="Wu D."/>
            <person name="Madern D."/>
            <person name="Eisen J.A."/>
            <person name="Darling A.E."/>
            <person name="Facciotti M.T."/>
        </authorList>
    </citation>
    <scope>NUCLEOTIDE SEQUENCE [LARGE SCALE GENOMIC DNA]</scope>
    <source>
        <strain evidence="2 3">100A6</strain>
    </source>
</reference>
<dbReference type="PATRIC" id="fig|1132509.6.peg.2938"/>
<protein>
    <recommendedName>
        <fullName evidence="4">TIGR00341 family protein</fullName>
    </recommendedName>
</protein>
<keyword evidence="1" id="KW-1133">Transmembrane helix</keyword>
<accession>M0LVW3</accession>
<evidence type="ECO:0000256" key="1">
    <source>
        <dbReference type="SAM" id="Phobius"/>
    </source>
</evidence>
<feature type="transmembrane region" description="Helical" evidence="1">
    <location>
        <begin position="171"/>
        <end position="196"/>
    </location>
</feature>
<feature type="transmembrane region" description="Helical" evidence="1">
    <location>
        <begin position="314"/>
        <end position="332"/>
    </location>
</feature>
<dbReference type="AlphaFoldDB" id="M0LVW3"/>
<feature type="transmembrane region" description="Helical" evidence="1">
    <location>
        <begin position="111"/>
        <end position="130"/>
    </location>
</feature>
<dbReference type="RefSeq" id="WP_007694437.1">
    <property type="nucleotide sequence ID" value="NZ_AJRK01000371.1"/>
</dbReference>
<dbReference type="InterPro" id="IPR005240">
    <property type="entry name" value="DUF389"/>
</dbReference>
<gene>
    <name evidence="2" type="ORF">C447_12757</name>
</gene>
<feature type="transmembrane region" description="Helical" evidence="1">
    <location>
        <begin position="241"/>
        <end position="263"/>
    </location>
</feature>
<organism evidence="2 3">
    <name type="scientific">Halococcus hamelinensis 100A6</name>
    <dbReference type="NCBI Taxonomy" id="1132509"/>
    <lineage>
        <taxon>Archaea</taxon>
        <taxon>Methanobacteriati</taxon>
        <taxon>Methanobacteriota</taxon>
        <taxon>Stenosarchaea group</taxon>
        <taxon>Halobacteria</taxon>
        <taxon>Halobacteriales</taxon>
        <taxon>Halococcaceae</taxon>
        <taxon>Halococcus</taxon>
    </lineage>
</organism>
<dbReference type="eggNOG" id="arCOG02264">
    <property type="taxonomic scope" value="Archaea"/>
</dbReference>
<feature type="transmembrane region" description="Helical" evidence="1">
    <location>
        <begin position="216"/>
        <end position="234"/>
    </location>
</feature>
<dbReference type="OrthoDB" id="275581at2157"/>
<dbReference type="Proteomes" id="UP000011566">
    <property type="component" value="Unassembled WGS sequence"/>
</dbReference>
<evidence type="ECO:0000313" key="2">
    <source>
        <dbReference type="EMBL" id="EMA37591.1"/>
    </source>
</evidence>
<evidence type="ECO:0000313" key="3">
    <source>
        <dbReference type="Proteomes" id="UP000011566"/>
    </source>
</evidence>
<dbReference type="EMBL" id="AOMB01000034">
    <property type="protein sequence ID" value="EMA37591.1"/>
    <property type="molecule type" value="Genomic_DNA"/>
</dbReference>